<dbReference type="EMBL" id="LWHQ01000011">
    <property type="protein sequence ID" value="OAS26295.1"/>
    <property type="molecule type" value="Genomic_DNA"/>
</dbReference>
<dbReference type="RefSeq" id="WP_048432705.1">
    <property type="nucleotide sequence ID" value="NZ_LWHQ01000011.1"/>
</dbReference>
<name>A0A179SFC7_9HYPH</name>
<accession>A0A179SFC7</accession>
<gene>
    <name evidence="1" type="ORF">A5481_06150</name>
</gene>
<dbReference type="AlphaFoldDB" id="A0A179SFC7"/>
<proteinExistence type="predicted"/>
<dbReference type="STRING" id="427683.A5481_06150"/>
<evidence type="ECO:0000313" key="2">
    <source>
        <dbReference type="Proteomes" id="UP000078316"/>
    </source>
</evidence>
<protein>
    <submittedName>
        <fullName evidence="1">Uncharacterized protein</fullName>
    </submittedName>
</protein>
<evidence type="ECO:0000313" key="1">
    <source>
        <dbReference type="EMBL" id="OAS26295.1"/>
    </source>
</evidence>
<sequence>MRHVRHLLARFRLSQRAVCEESAGRGLYDDFHDYPDTEHGSPWHLVDLTCRHCGKTFRI</sequence>
<organism evidence="1 2">
    <name type="scientific">Methylobacterium platani</name>
    <dbReference type="NCBI Taxonomy" id="427683"/>
    <lineage>
        <taxon>Bacteria</taxon>
        <taxon>Pseudomonadati</taxon>
        <taxon>Pseudomonadota</taxon>
        <taxon>Alphaproteobacteria</taxon>
        <taxon>Hyphomicrobiales</taxon>
        <taxon>Methylobacteriaceae</taxon>
        <taxon>Methylobacterium</taxon>
    </lineage>
</organism>
<reference evidence="1 2" key="1">
    <citation type="submission" date="2016-04" db="EMBL/GenBank/DDBJ databases">
        <authorList>
            <person name="Evans L.H."/>
            <person name="Alamgir A."/>
            <person name="Owens N."/>
            <person name="Weber N.D."/>
            <person name="Virtaneva K."/>
            <person name="Barbian K."/>
            <person name="Babar A."/>
            <person name="Rosenke K."/>
        </authorList>
    </citation>
    <scope>NUCLEOTIDE SEQUENCE [LARGE SCALE GENOMIC DNA]</scope>
    <source>
        <strain evidence="1 2">PMB02</strain>
    </source>
</reference>
<comment type="caution">
    <text evidence="1">The sequence shown here is derived from an EMBL/GenBank/DDBJ whole genome shotgun (WGS) entry which is preliminary data.</text>
</comment>
<dbReference type="Proteomes" id="UP000078316">
    <property type="component" value="Unassembled WGS sequence"/>
</dbReference>